<dbReference type="InterPro" id="IPR002168">
    <property type="entry name" value="Lipase_GDXG_HIS_AS"/>
</dbReference>
<proteinExistence type="inferred from homology"/>
<evidence type="ECO:0000256" key="2">
    <source>
        <dbReference type="ARBA" id="ARBA00022801"/>
    </source>
</evidence>
<keyword evidence="2" id="KW-0378">Hydrolase</keyword>
<dbReference type="PROSITE" id="PS01173">
    <property type="entry name" value="LIPASE_GDXG_HIS"/>
    <property type="match status" value="1"/>
</dbReference>
<reference evidence="4" key="1">
    <citation type="submission" date="2021-05" db="EMBL/GenBank/DDBJ databases">
        <title>The genome of the haptophyte Pavlova lutheri (Diacronema luteri, Pavlovales) - a model for lipid biosynthesis in eukaryotic algae.</title>
        <authorList>
            <person name="Hulatt C.J."/>
            <person name="Posewitz M.C."/>
        </authorList>
    </citation>
    <scope>NUCLEOTIDE SEQUENCE</scope>
    <source>
        <strain evidence="4">NIVA-4/92</strain>
    </source>
</reference>
<keyword evidence="5" id="KW-1185">Reference proteome</keyword>
<organism evidence="4 5">
    <name type="scientific">Diacronema lutheri</name>
    <name type="common">Unicellular marine alga</name>
    <name type="synonym">Monochrysis lutheri</name>
    <dbReference type="NCBI Taxonomy" id="2081491"/>
    <lineage>
        <taxon>Eukaryota</taxon>
        <taxon>Haptista</taxon>
        <taxon>Haptophyta</taxon>
        <taxon>Pavlovophyceae</taxon>
        <taxon>Pavlovales</taxon>
        <taxon>Pavlovaceae</taxon>
        <taxon>Diacronema</taxon>
    </lineage>
</organism>
<feature type="domain" description="Alpha/beta hydrolase fold-3" evidence="3">
    <location>
        <begin position="199"/>
        <end position="401"/>
    </location>
</feature>
<dbReference type="Gene3D" id="3.40.50.1820">
    <property type="entry name" value="alpha/beta hydrolase"/>
    <property type="match status" value="1"/>
</dbReference>
<evidence type="ECO:0000313" key="4">
    <source>
        <dbReference type="EMBL" id="KAG8469606.1"/>
    </source>
</evidence>
<dbReference type="GO" id="GO:0016787">
    <property type="term" value="F:hydrolase activity"/>
    <property type="evidence" value="ECO:0007669"/>
    <property type="project" value="UniProtKB-KW"/>
</dbReference>
<dbReference type="InterPro" id="IPR029058">
    <property type="entry name" value="AB_hydrolase_fold"/>
</dbReference>
<sequence>MTREASCALTGALREAREAEAMAEQSRERLRSYVRVRTLALQAEELTTPGASRVSLVAAVSMAGRAFCAAPLGWLRFAACFLPRALILTAVYLCADGDGRMRAIRGMLAAASFNVPRRLLALQHVTDIAPLLPILSWVQLELFGRGGVSTCPASALIGGGEWLWPTPPHAAAPRRRACSRAPPVAPPVLEPPFAQRRLVLYIHGGAFVLCNPATHRSLTANLARHLGCTVLAATYRRAPRHAYPGALDGLLDLYRTLLGAFPAHGIVLAGESAGANLALALCLRAAQLHLPPPAGLILLSPWADLSDTTSPSWAHAHTTDYLPLDLARLFAAAYAGPLPLADPHISPLHDTASFVGAPRTLVVYGEGECLADQQAALVERLREARVPTSAFACAGAMHGFPLFADAAYWGWNARGARASTLGAARGTREETAALRGAAEVGAGAIASFVAGANIDSHAAPGTPGAVQAFHVMRGFARAAWDASLPADERAGAGPAAAPASAKGRT</sequence>
<dbReference type="OrthoDB" id="408631at2759"/>
<dbReference type="AlphaFoldDB" id="A0A8J5XV80"/>
<dbReference type="Pfam" id="PF07859">
    <property type="entry name" value="Abhydrolase_3"/>
    <property type="match status" value="1"/>
</dbReference>
<dbReference type="Proteomes" id="UP000751190">
    <property type="component" value="Unassembled WGS sequence"/>
</dbReference>
<name>A0A8J5XV80_DIALT</name>
<dbReference type="SUPFAM" id="SSF53474">
    <property type="entry name" value="alpha/beta-Hydrolases"/>
    <property type="match status" value="1"/>
</dbReference>
<comment type="caution">
    <text evidence="4">The sequence shown here is derived from an EMBL/GenBank/DDBJ whole genome shotgun (WGS) entry which is preliminary data.</text>
</comment>
<evidence type="ECO:0000259" key="3">
    <source>
        <dbReference type="Pfam" id="PF07859"/>
    </source>
</evidence>
<dbReference type="PANTHER" id="PTHR48081:SF8">
    <property type="entry name" value="ALPHA_BETA HYDROLASE FOLD-3 DOMAIN-CONTAINING PROTEIN-RELATED"/>
    <property type="match status" value="1"/>
</dbReference>
<dbReference type="InterPro" id="IPR050300">
    <property type="entry name" value="GDXG_lipolytic_enzyme"/>
</dbReference>
<dbReference type="EMBL" id="JAGTXO010000002">
    <property type="protein sequence ID" value="KAG8469606.1"/>
    <property type="molecule type" value="Genomic_DNA"/>
</dbReference>
<evidence type="ECO:0000313" key="5">
    <source>
        <dbReference type="Proteomes" id="UP000751190"/>
    </source>
</evidence>
<comment type="similarity">
    <text evidence="1">Belongs to the 'GDXG' lipolytic enzyme family.</text>
</comment>
<gene>
    <name evidence="4" type="ORF">KFE25_006061</name>
</gene>
<dbReference type="PANTHER" id="PTHR48081">
    <property type="entry name" value="AB HYDROLASE SUPERFAMILY PROTEIN C4A8.06C"/>
    <property type="match status" value="1"/>
</dbReference>
<accession>A0A8J5XV80</accession>
<evidence type="ECO:0000256" key="1">
    <source>
        <dbReference type="ARBA" id="ARBA00010515"/>
    </source>
</evidence>
<protein>
    <recommendedName>
        <fullName evidence="3">Alpha/beta hydrolase fold-3 domain-containing protein</fullName>
    </recommendedName>
</protein>
<dbReference type="InterPro" id="IPR013094">
    <property type="entry name" value="AB_hydrolase_3"/>
</dbReference>